<dbReference type="PANTHER" id="PTHR36832:SF1">
    <property type="entry name" value="SLR1174 PROTEIN"/>
    <property type="match status" value="1"/>
</dbReference>
<evidence type="ECO:0000256" key="1">
    <source>
        <dbReference type="SAM" id="Phobius"/>
    </source>
</evidence>
<reference evidence="2" key="1">
    <citation type="submission" date="2019-09" db="EMBL/GenBank/DDBJ databases">
        <title>Characterisation of the sponge microbiome using genome-centric metagenomics.</title>
        <authorList>
            <person name="Engelberts J.P."/>
            <person name="Robbins S.J."/>
            <person name="De Goeij J.M."/>
            <person name="Aranda M."/>
            <person name="Bell S.C."/>
            <person name="Webster N.S."/>
        </authorList>
    </citation>
    <scope>NUCLEOTIDE SEQUENCE</scope>
    <source>
        <strain evidence="2">SB0664_bin_27</strain>
    </source>
</reference>
<comment type="caution">
    <text evidence="2">The sequence shown here is derived from an EMBL/GenBank/DDBJ whole genome shotgun (WGS) entry which is preliminary data.</text>
</comment>
<keyword evidence="1" id="KW-0472">Membrane</keyword>
<proteinExistence type="predicted"/>
<dbReference type="InterPro" id="IPR010390">
    <property type="entry name" value="ABC-2_transporter-like"/>
</dbReference>
<dbReference type="EMBL" id="VXRG01000072">
    <property type="protein sequence ID" value="MXY93510.1"/>
    <property type="molecule type" value="Genomic_DNA"/>
</dbReference>
<feature type="transmembrane region" description="Helical" evidence="1">
    <location>
        <begin position="254"/>
        <end position="272"/>
    </location>
</feature>
<evidence type="ECO:0000313" key="2">
    <source>
        <dbReference type="EMBL" id="MXY93510.1"/>
    </source>
</evidence>
<organism evidence="2">
    <name type="scientific">Caldilineaceae bacterium SB0664_bin_27</name>
    <dbReference type="NCBI Taxonomy" id="2605260"/>
    <lineage>
        <taxon>Bacteria</taxon>
        <taxon>Bacillati</taxon>
        <taxon>Chloroflexota</taxon>
        <taxon>Caldilineae</taxon>
        <taxon>Caldilineales</taxon>
        <taxon>Caldilineaceae</taxon>
    </lineage>
</organism>
<keyword evidence="1" id="KW-0812">Transmembrane</keyword>
<feature type="transmembrane region" description="Helical" evidence="1">
    <location>
        <begin position="160"/>
        <end position="191"/>
    </location>
</feature>
<name>A0A6B0YR70_9CHLR</name>
<feature type="transmembrane region" description="Helical" evidence="1">
    <location>
        <begin position="203"/>
        <end position="222"/>
    </location>
</feature>
<dbReference type="PANTHER" id="PTHR36832">
    <property type="entry name" value="SLR1174 PROTEIN-RELATED"/>
    <property type="match status" value="1"/>
</dbReference>
<gene>
    <name evidence="2" type="ORF">F4Y42_08690</name>
</gene>
<accession>A0A6B0YR70</accession>
<sequence length="284" mass="31315">MRSKEAGALTGVGRVREHSAAAVAGKYWAVFRTQLLNSLAYPLDLLGRSLLIVLFMWIFMNLWRVTYGATGESSIAGLTLADTMWYLMMAEAVMLSKHDLSETFSEQVKDGSVAYLLNKPFNFILYHFAAGLGDSLLAFGGNLLVGSAVVWLMVGPPPGLTGWIFAGAAVVLSWLLDFCFSALIGLSAFVVEETNAFRWIYQKFLLLLGGVLIPIDFFPAWLQTISLNLPFAWIIYGPARLFVDPSLARLGHVFLQQCIWLAVVGGIVWVIYRRVVARLVINGG</sequence>
<dbReference type="AlphaFoldDB" id="A0A6B0YR70"/>
<keyword evidence="1" id="KW-1133">Transmembrane helix</keyword>
<dbReference type="Pfam" id="PF06182">
    <property type="entry name" value="ABC2_membrane_6"/>
    <property type="match status" value="1"/>
</dbReference>
<feature type="transmembrane region" description="Helical" evidence="1">
    <location>
        <begin position="45"/>
        <end position="63"/>
    </location>
</feature>
<protein>
    <submittedName>
        <fullName evidence="2">ABC transporter permease</fullName>
    </submittedName>
</protein>